<evidence type="ECO:0000313" key="2">
    <source>
        <dbReference type="Proteomes" id="UP000515856"/>
    </source>
</evidence>
<sequence length="145" mass="17345">MIRKLSANMFWTCIDDMDNDSMHGTLYSTADEEDIVFHDFNQMVLKADAFMDKIAFPQAFQNKRSFVEEEHQIYNAQIHTNEKRKHDEIIQHHGKLFTGIIMVDTRQYSNWQGCVMNEQFEMLYEFHDVIELMKQLLNIMQKKES</sequence>
<gene>
    <name evidence="1" type="ORF">H9Q80_10455</name>
</gene>
<organism evidence="1 2">
    <name type="scientific">[Eubacterium] hominis</name>
    <dbReference type="NCBI Taxonomy" id="2764325"/>
    <lineage>
        <taxon>Bacteria</taxon>
        <taxon>Bacillati</taxon>
        <taxon>Bacillota</taxon>
        <taxon>Erysipelotrichia</taxon>
        <taxon>Erysipelotrichales</taxon>
        <taxon>Erysipelotrichaceae</taxon>
        <taxon>Amedibacillus</taxon>
    </lineage>
</organism>
<name>A0A7G9GIT2_9FIRM</name>
<dbReference type="KEGG" id="ehn:H9Q80_10455"/>
<proteinExistence type="predicted"/>
<dbReference type="Proteomes" id="UP000515856">
    <property type="component" value="Chromosome"/>
</dbReference>
<dbReference type="RefSeq" id="WP_117454457.1">
    <property type="nucleotide sequence ID" value="NZ_CP060636.1"/>
</dbReference>
<accession>A0A7G9GIT2</accession>
<reference evidence="1 2" key="1">
    <citation type="submission" date="2020-08" db="EMBL/GenBank/DDBJ databases">
        <authorList>
            <person name="Liu C."/>
            <person name="Sun Q."/>
        </authorList>
    </citation>
    <scope>NUCLEOTIDE SEQUENCE [LARGE SCALE GENOMIC DNA]</scope>
    <source>
        <strain evidence="1 2">NSJ-61</strain>
    </source>
</reference>
<dbReference type="EMBL" id="CP060636">
    <property type="protein sequence ID" value="QNM10714.1"/>
    <property type="molecule type" value="Genomic_DNA"/>
</dbReference>
<protein>
    <submittedName>
        <fullName evidence="1">Uncharacterized protein</fullName>
    </submittedName>
</protein>
<evidence type="ECO:0000313" key="1">
    <source>
        <dbReference type="EMBL" id="QNM10714.1"/>
    </source>
</evidence>
<dbReference type="AlphaFoldDB" id="A0A7G9GIT2"/>
<keyword evidence="2" id="KW-1185">Reference proteome</keyword>